<feature type="compositionally biased region" description="Pro residues" evidence="1">
    <location>
        <begin position="212"/>
        <end position="234"/>
    </location>
</feature>
<evidence type="ECO:0000313" key="2">
    <source>
        <dbReference type="EMBL" id="KAI9258060.1"/>
    </source>
</evidence>
<feature type="compositionally biased region" description="Basic and acidic residues" evidence="1">
    <location>
        <begin position="386"/>
        <end position="398"/>
    </location>
</feature>
<gene>
    <name evidence="2" type="ORF">BDA99DRAFT_515135</name>
</gene>
<feature type="compositionally biased region" description="Polar residues" evidence="1">
    <location>
        <begin position="95"/>
        <end position="108"/>
    </location>
</feature>
<dbReference type="Proteomes" id="UP001209540">
    <property type="component" value="Unassembled WGS sequence"/>
</dbReference>
<dbReference type="EMBL" id="JAIXMP010000019">
    <property type="protein sequence ID" value="KAI9258060.1"/>
    <property type="molecule type" value="Genomic_DNA"/>
</dbReference>
<evidence type="ECO:0000313" key="3">
    <source>
        <dbReference type="Proteomes" id="UP001209540"/>
    </source>
</evidence>
<feature type="compositionally biased region" description="Pro residues" evidence="1">
    <location>
        <begin position="137"/>
        <end position="146"/>
    </location>
</feature>
<protein>
    <submittedName>
        <fullName evidence="2">Uncharacterized protein</fullName>
    </submittedName>
</protein>
<keyword evidence="3" id="KW-1185">Reference proteome</keyword>
<dbReference type="AlphaFoldDB" id="A0AAD5K9X6"/>
<evidence type="ECO:0000256" key="1">
    <source>
        <dbReference type="SAM" id="MobiDB-lite"/>
    </source>
</evidence>
<feature type="region of interest" description="Disordered" evidence="1">
    <location>
        <begin position="88"/>
        <end position="248"/>
    </location>
</feature>
<feature type="region of interest" description="Disordered" evidence="1">
    <location>
        <begin position="365"/>
        <end position="398"/>
    </location>
</feature>
<organism evidence="2 3">
    <name type="scientific">Phascolomyces articulosus</name>
    <dbReference type="NCBI Taxonomy" id="60185"/>
    <lineage>
        <taxon>Eukaryota</taxon>
        <taxon>Fungi</taxon>
        <taxon>Fungi incertae sedis</taxon>
        <taxon>Mucoromycota</taxon>
        <taxon>Mucoromycotina</taxon>
        <taxon>Mucoromycetes</taxon>
        <taxon>Mucorales</taxon>
        <taxon>Lichtheimiaceae</taxon>
        <taxon>Phascolomyces</taxon>
    </lineage>
</organism>
<feature type="compositionally biased region" description="Polar residues" evidence="1">
    <location>
        <begin position="374"/>
        <end position="383"/>
    </location>
</feature>
<feature type="compositionally biased region" description="Low complexity" evidence="1">
    <location>
        <begin position="160"/>
        <end position="179"/>
    </location>
</feature>
<sequence length="414" mass="46166">MAPNNRLTQQRVAIIPSKNMAFFDDDDIEDDDTSSIGYSLASSVHTNATANDTFALAEFLSTTSPDEFAKPSTKKKLQQRRASRLLSKLRKRGAVTTTTQRSLTTNDAASLKSHSTHDTVPKTPTSTMTRKHIPLPEYHPPPPEIPVPTTTSARPLTQVSYSSTTSSSSSSASTMTSLPSHHHHQQQHPHYSSHSMRDSGVYSEVSDKDYVAPPPVPPPPVPSLDLFPMPPPSIPAKSRARPRRPAPLPADVASAAINAALRNVPEAALRRRSVVRQRHYQQQMEQEEQAIVEQQRNNTISNKACPHCRQHIGSVDQQGQEKEDRRLSCPPALASGMLLKVQAQQNESSLRQMIAQLEKQLADERTSRKKLEQAMSSRQQHSIVMNKREQVAEERDRWKGESLWMQDRIASLPE</sequence>
<feature type="compositionally biased region" description="Polar residues" evidence="1">
    <location>
        <begin position="149"/>
        <end position="159"/>
    </location>
</feature>
<reference evidence="2" key="1">
    <citation type="journal article" date="2022" name="IScience">
        <title>Evolution of zygomycete secretomes and the origins of terrestrial fungal ecologies.</title>
        <authorList>
            <person name="Chang Y."/>
            <person name="Wang Y."/>
            <person name="Mondo S."/>
            <person name="Ahrendt S."/>
            <person name="Andreopoulos W."/>
            <person name="Barry K."/>
            <person name="Beard J."/>
            <person name="Benny G.L."/>
            <person name="Blankenship S."/>
            <person name="Bonito G."/>
            <person name="Cuomo C."/>
            <person name="Desiro A."/>
            <person name="Gervers K.A."/>
            <person name="Hundley H."/>
            <person name="Kuo A."/>
            <person name="LaButti K."/>
            <person name="Lang B.F."/>
            <person name="Lipzen A."/>
            <person name="O'Donnell K."/>
            <person name="Pangilinan J."/>
            <person name="Reynolds N."/>
            <person name="Sandor L."/>
            <person name="Smith M.E."/>
            <person name="Tsang A."/>
            <person name="Grigoriev I.V."/>
            <person name="Stajich J.E."/>
            <person name="Spatafora J.W."/>
        </authorList>
    </citation>
    <scope>NUCLEOTIDE SEQUENCE</scope>
    <source>
        <strain evidence="2">RSA 2281</strain>
    </source>
</reference>
<name>A0AAD5K9X6_9FUNG</name>
<reference evidence="2" key="2">
    <citation type="submission" date="2023-02" db="EMBL/GenBank/DDBJ databases">
        <authorList>
            <consortium name="DOE Joint Genome Institute"/>
            <person name="Mondo S.J."/>
            <person name="Chang Y."/>
            <person name="Wang Y."/>
            <person name="Ahrendt S."/>
            <person name="Andreopoulos W."/>
            <person name="Barry K."/>
            <person name="Beard J."/>
            <person name="Benny G.L."/>
            <person name="Blankenship S."/>
            <person name="Bonito G."/>
            <person name="Cuomo C."/>
            <person name="Desiro A."/>
            <person name="Gervers K.A."/>
            <person name="Hundley H."/>
            <person name="Kuo A."/>
            <person name="LaButti K."/>
            <person name="Lang B.F."/>
            <person name="Lipzen A."/>
            <person name="O'Donnell K."/>
            <person name="Pangilinan J."/>
            <person name="Reynolds N."/>
            <person name="Sandor L."/>
            <person name="Smith M.W."/>
            <person name="Tsang A."/>
            <person name="Grigoriev I.V."/>
            <person name="Stajich J.E."/>
            <person name="Spatafora J.W."/>
        </authorList>
    </citation>
    <scope>NUCLEOTIDE SEQUENCE</scope>
    <source>
        <strain evidence="2">RSA 2281</strain>
    </source>
</reference>
<accession>A0AAD5K9X6</accession>
<comment type="caution">
    <text evidence="2">The sequence shown here is derived from an EMBL/GenBank/DDBJ whole genome shotgun (WGS) entry which is preliminary data.</text>
</comment>
<proteinExistence type="predicted"/>